<dbReference type="GO" id="GO:0015833">
    <property type="term" value="P:peptide transport"/>
    <property type="evidence" value="ECO:0007669"/>
    <property type="project" value="TreeGrafter"/>
</dbReference>
<dbReference type="Gene3D" id="3.90.76.10">
    <property type="entry name" value="Dipeptide-binding Protein, Domain 1"/>
    <property type="match status" value="1"/>
</dbReference>
<comment type="similarity">
    <text evidence="1">Belongs to the bacterial solute-binding protein 5 family.</text>
</comment>
<sequence>MNRATVSSSLPSSPSRRSFLGLGLGAGAALALAACGSSKGASGGTGTGSSVLKWGWALPTSWDPVFSSAGWDVHTLSLVYAGLTKLDPHGAAVPALASAWKYNADGTRVTFTLRPGLKFSDGAALDATAVKKSLDRGRTDPKSLVAPQLTSVKAVSAPDPTTVVIDLTHADYQLPNLLAGKTGMVVNPAAFTTNAAGLASKPAGSGPFTLTSYTQNAKAVLRRNPTYWDAAAIKLSGVEVYPLPDASTVVAALQSGQYNVAQIPGSQVEAAKAAGLEVQVIPSMVVATLDVNSSKAPFDNPKVVEALKYAIDREALLKTQAFGHGEVSYQPFPKGYAGYDPNSANLFPYDPDKAKELLAQAGHAGGLDVTLTTAVAQGEPEQIQAQLKKVGINAKIEVIPQAQFTQIIYIQHDRQVAVDQFAGRDSAVQAFQVLFGEEGLMNPGRTTPPELTAAVDKVTRTPLDSPDYPTVLQAATATAVRSTPNVFLYTVPRILARTKSVSALPEFTVVQRFEGVSVG</sequence>
<dbReference type="EMBL" id="FONG01000004">
    <property type="protein sequence ID" value="SFE60020.1"/>
    <property type="molecule type" value="Genomic_DNA"/>
</dbReference>
<dbReference type="PANTHER" id="PTHR30290:SF9">
    <property type="entry name" value="OLIGOPEPTIDE-BINDING PROTEIN APPA"/>
    <property type="match status" value="1"/>
</dbReference>
<dbReference type="Pfam" id="PF00496">
    <property type="entry name" value="SBP_bac_5"/>
    <property type="match status" value="1"/>
</dbReference>
<dbReference type="PROSITE" id="PS51318">
    <property type="entry name" value="TAT"/>
    <property type="match status" value="1"/>
</dbReference>
<evidence type="ECO:0000256" key="1">
    <source>
        <dbReference type="ARBA" id="ARBA00005695"/>
    </source>
</evidence>
<protein>
    <submittedName>
        <fullName evidence="5">Peptide/nickel transport system substrate-binding protein</fullName>
    </submittedName>
</protein>
<evidence type="ECO:0000259" key="4">
    <source>
        <dbReference type="Pfam" id="PF00496"/>
    </source>
</evidence>
<dbReference type="RefSeq" id="WP_093712737.1">
    <property type="nucleotide sequence ID" value="NZ_FONG01000004.1"/>
</dbReference>
<organism evidence="5 6">
    <name type="scientific">Actinacidiphila alni</name>
    <dbReference type="NCBI Taxonomy" id="380248"/>
    <lineage>
        <taxon>Bacteria</taxon>
        <taxon>Bacillati</taxon>
        <taxon>Actinomycetota</taxon>
        <taxon>Actinomycetes</taxon>
        <taxon>Kitasatosporales</taxon>
        <taxon>Streptomycetaceae</taxon>
        <taxon>Actinacidiphila</taxon>
    </lineage>
</organism>
<evidence type="ECO:0000313" key="5">
    <source>
        <dbReference type="EMBL" id="SFE60020.1"/>
    </source>
</evidence>
<dbReference type="CDD" id="cd08496">
    <property type="entry name" value="PBP2_NikA_DppA_OppA_like_9"/>
    <property type="match status" value="1"/>
</dbReference>
<dbReference type="InterPro" id="IPR030678">
    <property type="entry name" value="Peptide/Ni-bd"/>
</dbReference>
<dbReference type="PANTHER" id="PTHR30290">
    <property type="entry name" value="PERIPLASMIC BINDING COMPONENT OF ABC TRANSPORTER"/>
    <property type="match status" value="1"/>
</dbReference>
<feature type="domain" description="Solute-binding protein family 5" evidence="4">
    <location>
        <begin position="93"/>
        <end position="419"/>
    </location>
</feature>
<evidence type="ECO:0000256" key="2">
    <source>
        <dbReference type="ARBA" id="ARBA00022448"/>
    </source>
</evidence>
<dbReference type="PIRSF" id="PIRSF002741">
    <property type="entry name" value="MppA"/>
    <property type="match status" value="1"/>
</dbReference>
<dbReference type="InterPro" id="IPR000914">
    <property type="entry name" value="SBP_5_dom"/>
</dbReference>
<gene>
    <name evidence="5" type="ORF">SAMN05216251_10431</name>
</gene>
<dbReference type="GO" id="GO:0042597">
    <property type="term" value="C:periplasmic space"/>
    <property type="evidence" value="ECO:0007669"/>
    <property type="project" value="UniProtKB-ARBA"/>
</dbReference>
<dbReference type="STRING" id="380248.SAMN05216251_10431"/>
<dbReference type="Gene3D" id="3.10.105.10">
    <property type="entry name" value="Dipeptide-binding Protein, Domain 3"/>
    <property type="match status" value="1"/>
</dbReference>
<evidence type="ECO:0000256" key="3">
    <source>
        <dbReference type="ARBA" id="ARBA00022729"/>
    </source>
</evidence>
<proteinExistence type="inferred from homology"/>
<keyword evidence="2" id="KW-0813">Transport</keyword>
<dbReference type="InterPro" id="IPR039424">
    <property type="entry name" value="SBP_5"/>
</dbReference>
<dbReference type="OrthoDB" id="9803988at2"/>
<dbReference type="InterPro" id="IPR006311">
    <property type="entry name" value="TAT_signal"/>
</dbReference>
<keyword evidence="3" id="KW-0732">Signal</keyword>
<dbReference type="SUPFAM" id="SSF53850">
    <property type="entry name" value="Periplasmic binding protein-like II"/>
    <property type="match status" value="1"/>
</dbReference>
<dbReference type="Gene3D" id="3.40.190.10">
    <property type="entry name" value="Periplasmic binding protein-like II"/>
    <property type="match status" value="1"/>
</dbReference>
<dbReference type="AlphaFoldDB" id="A0A1I2BXH8"/>
<dbReference type="GO" id="GO:1904680">
    <property type="term" value="F:peptide transmembrane transporter activity"/>
    <property type="evidence" value="ECO:0007669"/>
    <property type="project" value="TreeGrafter"/>
</dbReference>
<dbReference type="PROSITE" id="PS51257">
    <property type="entry name" value="PROKAR_LIPOPROTEIN"/>
    <property type="match status" value="1"/>
</dbReference>
<reference evidence="5 6" key="1">
    <citation type="submission" date="2016-10" db="EMBL/GenBank/DDBJ databases">
        <authorList>
            <person name="de Groot N.N."/>
        </authorList>
    </citation>
    <scope>NUCLEOTIDE SEQUENCE [LARGE SCALE GENOMIC DNA]</scope>
    <source>
        <strain evidence="5 6">CGMCC 4.3510</strain>
    </source>
</reference>
<accession>A0A1I2BXH8</accession>
<dbReference type="GO" id="GO:0043190">
    <property type="term" value="C:ATP-binding cassette (ABC) transporter complex"/>
    <property type="evidence" value="ECO:0007669"/>
    <property type="project" value="InterPro"/>
</dbReference>
<keyword evidence="6" id="KW-1185">Reference proteome</keyword>
<name>A0A1I2BXH8_9ACTN</name>
<evidence type="ECO:0000313" key="6">
    <source>
        <dbReference type="Proteomes" id="UP000199323"/>
    </source>
</evidence>
<dbReference type="Proteomes" id="UP000199323">
    <property type="component" value="Unassembled WGS sequence"/>
</dbReference>